<keyword evidence="2" id="KW-1185">Reference proteome</keyword>
<feature type="non-terminal residue" evidence="1">
    <location>
        <position position="53"/>
    </location>
</feature>
<organism evidence="1 2">
    <name type="scientific">Amanita muscaria (strain Koide BX008)</name>
    <dbReference type="NCBI Taxonomy" id="946122"/>
    <lineage>
        <taxon>Eukaryota</taxon>
        <taxon>Fungi</taxon>
        <taxon>Dikarya</taxon>
        <taxon>Basidiomycota</taxon>
        <taxon>Agaricomycotina</taxon>
        <taxon>Agaricomycetes</taxon>
        <taxon>Agaricomycetidae</taxon>
        <taxon>Agaricales</taxon>
        <taxon>Pluteineae</taxon>
        <taxon>Amanitaceae</taxon>
        <taxon>Amanita</taxon>
    </lineage>
</organism>
<dbReference type="AlphaFoldDB" id="A0A0C2TJV9"/>
<dbReference type="Proteomes" id="UP000054549">
    <property type="component" value="Unassembled WGS sequence"/>
</dbReference>
<dbReference type="HOGENOM" id="CLU_3074079_0_0_1"/>
<sequence length="53" mass="6054">MVWIRGCYVQITTVSQRTPGNQPRSASERLAGEYFEPAEWDRPISAYICTGFN</sequence>
<name>A0A0C2TJV9_AMAMK</name>
<dbReference type="EMBL" id="KN818232">
    <property type="protein sequence ID" value="KIL67304.1"/>
    <property type="molecule type" value="Genomic_DNA"/>
</dbReference>
<dbReference type="InParanoid" id="A0A0C2TJV9"/>
<evidence type="ECO:0000313" key="2">
    <source>
        <dbReference type="Proteomes" id="UP000054549"/>
    </source>
</evidence>
<accession>A0A0C2TJV9</accession>
<gene>
    <name evidence="1" type="ORF">M378DRAFT_159712</name>
</gene>
<reference evidence="1 2" key="1">
    <citation type="submission" date="2014-04" db="EMBL/GenBank/DDBJ databases">
        <title>Evolutionary Origins and Diversification of the Mycorrhizal Mutualists.</title>
        <authorList>
            <consortium name="DOE Joint Genome Institute"/>
            <consortium name="Mycorrhizal Genomics Consortium"/>
            <person name="Kohler A."/>
            <person name="Kuo A."/>
            <person name="Nagy L.G."/>
            <person name="Floudas D."/>
            <person name="Copeland A."/>
            <person name="Barry K.W."/>
            <person name="Cichocki N."/>
            <person name="Veneault-Fourrey C."/>
            <person name="LaButti K."/>
            <person name="Lindquist E.A."/>
            <person name="Lipzen A."/>
            <person name="Lundell T."/>
            <person name="Morin E."/>
            <person name="Murat C."/>
            <person name="Riley R."/>
            <person name="Ohm R."/>
            <person name="Sun H."/>
            <person name="Tunlid A."/>
            <person name="Henrissat B."/>
            <person name="Grigoriev I.V."/>
            <person name="Hibbett D.S."/>
            <person name="Martin F."/>
        </authorList>
    </citation>
    <scope>NUCLEOTIDE SEQUENCE [LARGE SCALE GENOMIC DNA]</scope>
    <source>
        <strain evidence="1 2">Koide BX008</strain>
    </source>
</reference>
<protein>
    <submittedName>
        <fullName evidence="1">Uncharacterized protein</fullName>
    </submittedName>
</protein>
<evidence type="ECO:0000313" key="1">
    <source>
        <dbReference type="EMBL" id="KIL67304.1"/>
    </source>
</evidence>
<proteinExistence type="predicted"/>